<dbReference type="EMBL" id="CP067089">
    <property type="protein sequence ID" value="QQO09434.1"/>
    <property type="molecule type" value="Genomic_DNA"/>
</dbReference>
<reference evidence="7" key="1">
    <citation type="submission" date="2021-01" db="EMBL/GenBank/DDBJ databases">
        <title>Description of Breznakiella homolactica.</title>
        <authorList>
            <person name="Song Y."/>
            <person name="Brune A."/>
        </authorList>
    </citation>
    <scope>NUCLEOTIDE SEQUENCE</scope>
    <source>
        <strain evidence="7">RmG30</strain>
    </source>
</reference>
<feature type="transmembrane region" description="Helical" evidence="6">
    <location>
        <begin position="253"/>
        <end position="271"/>
    </location>
</feature>
<dbReference type="Gene3D" id="3.30.460.20">
    <property type="entry name" value="CorA soluble domain-like"/>
    <property type="match status" value="1"/>
</dbReference>
<dbReference type="GO" id="GO:0016020">
    <property type="term" value="C:membrane"/>
    <property type="evidence" value="ECO:0007669"/>
    <property type="project" value="UniProtKB-SubCell"/>
</dbReference>
<dbReference type="InterPro" id="IPR045863">
    <property type="entry name" value="CorA_TM1_TM2"/>
</dbReference>
<evidence type="ECO:0000256" key="4">
    <source>
        <dbReference type="ARBA" id="ARBA00022989"/>
    </source>
</evidence>
<dbReference type="KEGG" id="bhc:JFL75_00485"/>
<accession>A0A7T7XN67</accession>
<dbReference type="SUPFAM" id="SSF144083">
    <property type="entry name" value="Magnesium transport protein CorA, transmembrane region"/>
    <property type="match status" value="1"/>
</dbReference>
<dbReference type="PANTHER" id="PTHR47891:SF2">
    <property type="entry name" value="MAGNESIUM AND COBALT TRANSPORTER"/>
    <property type="match status" value="1"/>
</dbReference>
<evidence type="ECO:0000256" key="6">
    <source>
        <dbReference type="SAM" id="Phobius"/>
    </source>
</evidence>
<keyword evidence="3 6" id="KW-0812">Transmembrane</keyword>
<proteinExistence type="inferred from homology"/>
<evidence type="ECO:0000256" key="5">
    <source>
        <dbReference type="ARBA" id="ARBA00023136"/>
    </source>
</evidence>
<dbReference type="InterPro" id="IPR045861">
    <property type="entry name" value="CorA_cytoplasmic_dom"/>
</dbReference>
<dbReference type="Proteomes" id="UP000595917">
    <property type="component" value="Chromosome"/>
</dbReference>
<dbReference type="RefSeq" id="WP_215626737.1">
    <property type="nucleotide sequence ID" value="NZ_CP067089.2"/>
</dbReference>
<organism evidence="7 8">
    <name type="scientific">Breznakiella homolactica</name>
    <dbReference type="NCBI Taxonomy" id="2798577"/>
    <lineage>
        <taxon>Bacteria</taxon>
        <taxon>Pseudomonadati</taxon>
        <taxon>Spirochaetota</taxon>
        <taxon>Spirochaetia</taxon>
        <taxon>Spirochaetales</taxon>
        <taxon>Breznakiellaceae</taxon>
        <taxon>Breznakiella</taxon>
    </lineage>
</organism>
<evidence type="ECO:0000313" key="7">
    <source>
        <dbReference type="EMBL" id="QQO09434.1"/>
    </source>
</evidence>
<dbReference type="PANTHER" id="PTHR47891">
    <property type="entry name" value="TRANSPORTER-RELATED"/>
    <property type="match status" value="1"/>
</dbReference>
<feature type="transmembrane region" description="Helical" evidence="6">
    <location>
        <begin position="283"/>
        <end position="303"/>
    </location>
</feature>
<protein>
    <submittedName>
        <fullName evidence="7">Magnesium transporter CorA family protein</fullName>
    </submittedName>
</protein>
<dbReference type="GO" id="GO:0046873">
    <property type="term" value="F:metal ion transmembrane transporter activity"/>
    <property type="evidence" value="ECO:0007669"/>
    <property type="project" value="InterPro"/>
</dbReference>
<dbReference type="AlphaFoldDB" id="A0A7T7XN67"/>
<evidence type="ECO:0000256" key="1">
    <source>
        <dbReference type="ARBA" id="ARBA00004141"/>
    </source>
</evidence>
<dbReference type="Gene3D" id="1.20.58.340">
    <property type="entry name" value="Magnesium transport protein CorA, transmembrane region"/>
    <property type="match status" value="2"/>
</dbReference>
<dbReference type="Pfam" id="PF01544">
    <property type="entry name" value="CorA"/>
    <property type="match status" value="1"/>
</dbReference>
<dbReference type="InterPro" id="IPR002523">
    <property type="entry name" value="MgTranspt_CorA/ZnTranspt_ZntB"/>
</dbReference>
<sequence>MITIRTQGDRGLVETKVVTKGCWIDARNVTKEDLFRLEREFGIAGELLTDIMDADEQSRIEKEDDYTAIIIRIPVHDEAYEISYFTLPVGIILFSDKIITICQRSGDALEDLATNRIRGLNISNKSTFVLNFLGRAAFTFMRSLKELNKRTNVIERELQKSVKNNELIQLLSVQKSLVYFTTSIKTNELLLEKLQKSSLLRFREEEKELLEDVVTENRQAIEMANIYSSILTGTMDAFASVISNNLNIVMKRLTIVSIVLMIPTLITSFYGMNVGLPFQTSLLAVWGILALSILASIIGAILLTTDRKRKKITTLTLPYSQTYMMIHK</sequence>
<dbReference type="SUPFAM" id="SSF143865">
    <property type="entry name" value="CorA soluble domain-like"/>
    <property type="match status" value="1"/>
</dbReference>
<dbReference type="InterPro" id="IPR047199">
    <property type="entry name" value="CorA-like"/>
</dbReference>
<evidence type="ECO:0000256" key="3">
    <source>
        <dbReference type="ARBA" id="ARBA00022692"/>
    </source>
</evidence>
<name>A0A7T7XN67_9SPIR</name>
<keyword evidence="8" id="KW-1185">Reference proteome</keyword>
<comment type="subcellular location">
    <subcellularLocation>
        <location evidence="1">Membrane</location>
        <topology evidence="1">Multi-pass membrane protein</topology>
    </subcellularLocation>
</comment>
<evidence type="ECO:0000256" key="2">
    <source>
        <dbReference type="ARBA" id="ARBA00009765"/>
    </source>
</evidence>
<dbReference type="CDD" id="cd12827">
    <property type="entry name" value="EcCorA_ZntB-like_u2"/>
    <property type="match status" value="1"/>
</dbReference>
<evidence type="ECO:0000313" key="8">
    <source>
        <dbReference type="Proteomes" id="UP000595917"/>
    </source>
</evidence>
<keyword evidence="4 6" id="KW-1133">Transmembrane helix</keyword>
<comment type="similarity">
    <text evidence="2">Belongs to the CorA metal ion transporter (MIT) (TC 1.A.35) family.</text>
</comment>
<keyword evidence="5 6" id="KW-0472">Membrane</keyword>
<gene>
    <name evidence="7" type="ORF">JFL75_00485</name>
</gene>